<name>A0ABV6NQ76_9ACTN</name>
<sequence>MLTDHDRRLLSRAIAAVGLGDAEPVRRLNAADARSGVFLLRRGGRELVVKATADPIGLAGARLEAEVLTRWADDLGVAVPVVEAVAVRGDLVVMVLPAYRPCTADDRQSEREWCDLAVDLGALHRDGPALRAGLVARPWPAAQRISAGLRRWRDLEPELPLDGAAALLADAARPPSRLPTVLIHGDCHLGNVLTDAAGRRLWIDWQDVRLGSGVEDLALLWQRAEFDGARPPRDAMLVAYETARGRSAGPDLRRALAIEELRLLVADWPDFLPGVPAARRAPLVRSFRQAVLTCAGIDVTHAGQGPAGSV</sequence>
<reference evidence="2 3" key="1">
    <citation type="submission" date="2024-09" db="EMBL/GenBank/DDBJ databases">
        <authorList>
            <person name="Sun Q."/>
            <person name="Mori K."/>
        </authorList>
    </citation>
    <scope>NUCLEOTIDE SEQUENCE [LARGE SCALE GENOMIC DNA]</scope>
    <source>
        <strain evidence="2 3">TBRC 2205</strain>
    </source>
</reference>
<proteinExistence type="predicted"/>
<dbReference type="InterPro" id="IPR002575">
    <property type="entry name" value="Aminoglycoside_PTrfase"/>
</dbReference>
<accession>A0ABV6NQ76</accession>
<keyword evidence="3" id="KW-1185">Reference proteome</keyword>
<comment type="caution">
    <text evidence="2">The sequence shown here is derived from an EMBL/GenBank/DDBJ whole genome shotgun (WGS) entry which is preliminary data.</text>
</comment>
<organism evidence="2 3">
    <name type="scientific">Plantactinospora siamensis</name>
    <dbReference type="NCBI Taxonomy" id="555372"/>
    <lineage>
        <taxon>Bacteria</taxon>
        <taxon>Bacillati</taxon>
        <taxon>Actinomycetota</taxon>
        <taxon>Actinomycetes</taxon>
        <taxon>Micromonosporales</taxon>
        <taxon>Micromonosporaceae</taxon>
        <taxon>Plantactinospora</taxon>
    </lineage>
</organism>
<feature type="domain" description="Aminoglycoside phosphotransferase" evidence="1">
    <location>
        <begin position="30"/>
        <end position="246"/>
    </location>
</feature>
<evidence type="ECO:0000313" key="2">
    <source>
        <dbReference type="EMBL" id="MFC0562925.1"/>
    </source>
</evidence>
<evidence type="ECO:0000313" key="3">
    <source>
        <dbReference type="Proteomes" id="UP001589894"/>
    </source>
</evidence>
<dbReference type="EC" id="2.7.1.-" evidence="2"/>
<dbReference type="GO" id="GO:0016740">
    <property type="term" value="F:transferase activity"/>
    <property type="evidence" value="ECO:0007669"/>
    <property type="project" value="UniProtKB-KW"/>
</dbReference>
<dbReference type="SUPFAM" id="SSF56112">
    <property type="entry name" value="Protein kinase-like (PK-like)"/>
    <property type="match status" value="1"/>
</dbReference>
<gene>
    <name evidence="2" type="ORF">ACFFHU_01885</name>
</gene>
<keyword evidence="2" id="KW-0808">Transferase</keyword>
<dbReference type="Pfam" id="PF01636">
    <property type="entry name" value="APH"/>
    <property type="match status" value="1"/>
</dbReference>
<dbReference type="Gene3D" id="3.90.1200.10">
    <property type="match status" value="1"/>
</dbReference>
<dbReference type="EMBL" id="JBHLUE010000002">
    <property type="protein sequence ID" value="MFC0562925.1"/>
    <property type="molecule type" value="Genomic_DNA"/>
</dbReference>
<protein>
    <submittedName>
        <fullName evidence="2">Aminoglycoside phosphotransferase family protein</fullName>
        <ecNumber evidence="2">2.7.1.-</ecNumber>
    </submittedName>
</protein>
<evidence type="ECO:0000259" key="1">
    <source>
        <dbReference type="Pfam" id="PF01636"/>
    </source>
</evidence>
<dbReference type="RefSeq" id="WP_377335008.1">
    <property type="nucleotide sequence ID" value="NZ_JBHLUE010000002.1"/>
</dbReference>
<dbReference type="Proteomes" id="UP001589894">
    <property type="component" value="Unassembled WGS sequence"/>
</dbReference>
<dbReference type="InterPro" id="IPR011009">
    <property type="entry name" value="Kinase-like_dom_sf"/>
</dbReference>